<dbReference type="InterPro" id="IPR012340">
    <property type="entry name" value="NA-bd_OB-fold"/>
</dbReference>
<dbReference type="GO" id="GO:0033290">
    <property type="term" value="C:eukaryotic 48S preinitiation complex"/>
    <property type="evidence" value="ECO:0007669"/>
    <property type="project" value="TreeGrafter"/>
</dbReference>
<dbReference type="AlphaFoldDB" id="A0A9N8V4L7"/>
<evidence type="ECO:0000313" key="13">
    <source>
        <dbReference type="Proteomes" id="UP000789342"/>
    </source>
</evidence>
<dbReference type="InterPro" id="IPR024054">
    <property type="entry name" value="TIF2_asu_middle_sf"/>
</dbReference>
<evidence type="ECO:0000259" key="11">
    <source>
        <dbReference type="PROSITE" id="PS50126"/>
    </source>
</evidence>
<dbReference type="FunFam" id="3.30.70.1130:FF:000001">
    <property type="entry name" value="Eukaryotic translation initiation factor 2 subunit 1"/>
    <property type="match status" value="1"/>
</dbReference>
<evidence type="ECO:0000256" key="6">
    <source>
        <dbReference type="ARBA" id="ARBA00022553"/>
    </source>
</evidence>
<evidence type="ECO:0000256" key="2">
    <source>
        <dbReference type="ARBA" id="ARBA00007223"/>
    </source>
</evidence>
<keyword evidence="5" id="KW-0396">Initiation factor</keyword>
<dbReference type="PANTHER" id="PTHR10602:SF0">
    <property type="entry name" value="EUKARYOTIC TRANSLATION INITIATION FACTOR 2 SUBUNIT 1"/>
    <property type="match status" value="1"/>
</dbReference>
<evidence type="ECO:0000256" key="5">
    <source>
        <dbReference type="ARBA" id="ARBA00022540"/>
    </source>
</evidence>
<comment type="similarity">
    <text evidence="2">Belongs to the eIF-2-alpha family.</text>
</comment>
<keyword evidence="7" id="KW-0694">RNA-binding</keyword>
<organism evidence="12 13">
    <name type="scientific">Acaulospora morrowiae</name>
    <dbReference type="NCBI Taxonomy" id="94023"/>
    <lineage>
        <taxon>Eukaryota</taxon>
        <taxon>Fungi</taxon>
        <taxon>Fungi incertae sedis</taxon>
        <taxon>Mucoromycota</taxon>
        <taxon>Glomeromycotina</taxon>
        <taxon>Glomeromycetes</taxon>
        <taxon>Diversisporales</taxon>
        <taxon>Acaulosporaceae</taxon>
        <taxon>Acaulospora</taxon>
    </lineage>
</organism>
<keyword evidence="13" id="KW-1185">Reference proteome</keyword>
<dbReference type="Gene3D" id="2.40.50.140">
    <property type="entry name" value="Nucleic acid-binding proteins"/>
    <property type="match status" value="1"/>
</dbReference>
<dbReference type="SUPFAM" id="SSF50249">
    <property type="entry name" value="Nucleic acid-binding proteins"/>
    <property type="match status" value="1"/>
</dbReference>
<dbReference type="GO" id="GO:0003743">
    <property type="term" value="F:translation initiation factor activity"/>
    <property type="evidence" value="ECO:0007669"/>
    <property type="project" value="UniProtKB-KW"/>
</dbReference>
<dbReference type="Proteomes" id="UP000789342">
    <property type="component" value="Unassembled WGS sequence"/>
</dbReference>
<dbReference type="InterPro" id="IPR011488">
    <property type="entry name" value="TIF_2_asu"/>
</dbReference>
<comment type="function">
    <text evidence="9">eIF-2 functions in the early steps of protein synthesis by forming a ternary complex with GTP and initiator tRNA. This complex binds to a 40S ribosomal subunit, followed by mRNA binding to form a 43S pre-initiation complex. Junction of the 60S ribosomal subunit to form the 80S initiation complex is preceded by hydrolysis of the GTP bound to eIF-2 and release of an eIF-2-GDP binary complex. In order for eIF-2 to recycle and catalyze another round of initiation, the GDP bound to eIF-2 must exchange with GTP by way of a reaction catalyzed by eIF2B.</text>
</comment>
<dbReference type="CDD" id="cd04452">
    <property type="entry name" value="S1_IF2_alpha"/>
    <property type="match status" value="1"/>
</dbReference>
<feature type="domain" description="S1 motif" evidence="11">
    <location>
        <begin position="10"/>
        <end position="81"/>
    </location>
</feature>
<feature type="compositionally biased region" description="Acidic residues" evidence="10">
    <location>
        <begin position="287"/>
        <end position="300"/>
    </location>
</feature>
<dbReference type="GO" id="GO:0005829">
    <property type="term" value="C:cytosol"/>
    <property type="evidence" value="ECO:0007669"/>
    <property type="project" value="UniProtKB-SubCell"/>
</dbReference>
<dbReference type="FunFam" id="2.40.50.140:FF:000015">
    <property type="entry name" value="Eukaryotic translation initiation factor 2 subunit alpha"/>
    <property type="match status" value="1"/>
</dbReference>
<dbReference type="Pfam" id="PF00575">
    <property type="entry name" value="S1"/>
    <property type="match status" value="1"/>
</dbReference>
<evidence type="ECO:0000313" key="12">
    <source>
        <dbReference type="EMBL" id="CAG8437949.1"/>
    </source>
</evidence>
<dbReference type="InterPro" id="IPR003029">
    <property type="entry name" value="S1_domain"/>
</dbReference>
<dbReference type="Pfam" id="PF07541">
    <property type="entry name" value="EIF_2_alpha"/>
    <property type="match status" value="1"/>
</dbReference>
<evidence type="ECO:0000256" key="8">
    <source>
        <dbReference type="ARBA" id="ARBA00022917"/>
    </source>
</evidence>
<evidence type="ECO:0000256" key="7">
    <source>
        <dbReference type="ARBA" id="ARBA00022884"/>
    </source>
</evidence>
<sequence length="300" mass="33841">MYEAKYPEVEDLVMVNVRQIAEMGAYVKLLEYDNIEGMILLSELSRRRIRSIQKLIRVGRNEVVVVLRVDKEKGYIDLSKRRVSPEDIAKAEEKYNKSKAVHSIMRHVAEKQDMVLEDLYTQIGWPLYKKYGHAYEAFKLAITEPEKVFEGLEISQEIANELLGNIKRRLTPQPIKFRADVEVTCFGYEGIDAIKTALKAGESCETDDTVIKIKLVAPPLYVLITNALDKTLGVEILEKAIVVIQESIEKSGGNLTVKMKPKAVSETDEMELAELMARVEKENAEVSGDEDSETAAGDTD</sequence>
<comment type="caution">
    <text evidence="12">The sequence shown here is derived from an EMBL/GenBank/DDBJ whole genome shotgun (WGS) entry which is preliminary data.</text>
</comment>
<keyword evidence="8" id="KW-0648">Protein biosynthesis</keyword>
<dbReference type="EMBL" id="CAJVPV010000010">
    <property type="protein sequence ID" value="CAG8437949.1"/>
    <property type="molecule type" value="Genomic_DNA"/>
</dbReference>
<dbReference type="Gene3D" id="1.10.150.190">
    <property type="entry name" value="Translation initiation factor 2, subunit 1, domain 2"/>
    <property type="match status" value="1"/>
</dbReference>
<dbReference type="GO" id="GO:0005850">
    <property type="term" value="C:eukaryotic translation initiation factor 2 complex"/>
    <property type="evidence" value="ECO:0007669"/>
    <property type="project" value="TreeGrafter"/>
</dbReference>
<evidence type="ECO:0000256" key="9">
    <source>
        <dbReference type="ARBA" id="ARBA00060206"/>
    </source>
</evidence>
<dbReference type="FunFam" id="1.10.150.190:FF:000002">
    <property type="entry name" value="Translation initiation factor 2, alpha subunit"/>
    <property type="match status" value="1"/>
</dbReference>
<keyword evidence="4" id="KW-0963">Cytoplasm</keyword>
<dbReference type="SUPFAM" id="SSF116742">
    <property type="entry name" value="eIF2alpha middle domain-like"/>
    <property type="match status" value="1"/>
</dbReference>
<name>A0A9N8V4L7_9GLOM</name>
<evidence type="ECO:0000256" key="3">
    <source>
        <dbReference type="ARBA" id="ARBA00020409"/>
    </source>
</evidence>
<evidence type="ECO:0000256" key="1">
    <source>
        <dbReference type="ARBA" id="ARBA00004514"/>
    </source>
</evidence>
<dbReference type="SUPFAM" id="SSF110993">
    <property type="entry name" value="eIF-2-alpha, C-terminal domain"/>
    <property type="match status" value="1"/>
</dbReference>
<dbReference type="PROSITE" id="PS50126">
    <property type="entry name" value="S1"/>
    <property type="match status" value="1"/>
</dbReference>
<proteinExistence type="inferred from homology"/>
<evidence type="ECO:0000256" key="4">
    <source>
        <dbReference type="ARBA" id="ARBA00022490"/>
    </source>
</evidence>
<dbReference type="GO" id="GO:0003723">
    <property type="term" value="F:RNA binding"/>
    <property type="evidence" value="ECO:0007669"/>
    <property type="project" value="UniProtKB-KW"/>
</dbReference>
<comment type="subcellular location">
    <subcellularLocation>
        <location evidence="1">Cytoplasm</location>
        <location evidence="1">Cytosol</location>
    </subcellularLocation>
</comment>
<feature type="region of interest" description="Disordered" evidence="10">
    <location>
        <begin position="281"/>
        <end position="300"/>
    </location>
</feature>
<dbReference type="GO" id="GO:0043022">
    <property type="term" value="F:ribosome binding"/>
    <property type="evidence" value="ECO:0007669"/>
    <property type="project" value="TreeGrafter"/>
</dbReference>
<protein>
    <recommendedName>
        <fullName evidence="3">Eukaryotic translation initiation factor 2 subunit alpha</fullName>
    </recommendedName>
</protein>
<dbReference type="InterPro" id="IPR024055">
    <property type="entry name" value="TIF2_asu_C"/>
</dbReference>
<accession>A0A9N8V4L7</accession>
<dbReference type="InterPro" id="IPR044126">
    <property type="entry name" value="S1_IF2_alpha"/>
</dbReference>
<keyword evidence="6" id="KW-0597">Phosphoprotein</keyword>
<evidence type="ECO:0000256" key="10">
    <source>
        <dbReference type="SAM" id="MobiDB-lite"/>
    </source>
</evidence>
<gene>
    <name evidence="12" type="ORF">AMORRO_LOCUS53</name>
</gene>
<reference evidence="12" key="1">
    <citation type="submission" date="2021-06" db="EMBL/GenBank/DDBJ databases">
        <authorList>
            <person name="Kallberg Y."/>
            <person name="Tangrot J."/>
            <person name="Rosling A."/>
        </authorList>
    </citation>
    <scope>NUCLEOTIDE SEQUENCE</scope>
    <source>
        <strain evidence="12">CL551</strain>
    </source>
</reference>
<dbReference type="OrthoDB" id="1685042at2759"/>
<dbReference type="Gene3D" id="3.30.70.1130">
    <property type="entry name" value="EIF_2_alpha"/>
    <property type="match status" value="1"/>
</dbReference>
<dbReference type="PANTHER" id="PTHR10602">
    <property type="entry name" value="EUKARYOTIC TRANSLATION INITIATION FACTOR 2 SUBUNIT 1"/>
    <property type="match status" value="1"/>
</dbReference>
<dbReference type="SMART" id="SM00316">
    <property type="entry name" value="S1"/>
    <property type="match status" value="1"/>
</dbReference>